<feature type="compositionally biased region" description="Low complexity" evidence="1">
    <location>
        <begin position="216"/>
        <end position="270"/>
    </location>
</feature>
<feature type="compositionally biased region" description="Low complexity" evidence="1">
    <location>
        <begin position="535"/>
        <end position="551"/>
    </location>
</feature>
<feature type="compositionally biased region" description="Pro residues" evidence="1">
    <location>
        <begin position="552"/>
        <end position="577"/>
    </location>
</feature>
<organism evidence="2 3">
    <name type="scientific">Yarrowia lipolytica</name>
    <name type="common">Candida lipolytica</name>
    <dbReference type="NCBI Taxonomy" id="4952"/>
    <lineage>
        <taxon>Eukaryota</taxon>
        <taxon>Fungi</taxon>
        <taxon>Dikarya</taxon>
        <taxon>Ascomycota</taxon>
        <taxon>Saccharomycotina</taxon>
        <taxon>Dipodascomycetes</taxon>
        <taxon>Dipodascales</taxon>
        <taxon>Dipodascales incertae sedis</taxon>
        <taxon>Yarrowia</taxon>
    </lineage>
</organism>
<name>A0A371C4T2_YARLL</name>
<feature type="region of interest" description="Disordered" evidence="1">
    <location>
        <begin position="521"/>
        <end position="581"/>
    </location>
</feature>
<evidence type="ECO:0000256" key="1">
    <source>
        <dbReference type="SAM" id="MobiDB-lite"/>
    </source>
</evidence>
<dbReference type="EMBL" id="KZ857338">
    <property type="protein sequence ID" value="RDW25324.1"/>
    <property type="molecule type" value="Genomic_DNA"/>
</dbReference>
<dbReference type="Proteomes" id="UP000256601">
    <property type="component" value="Unassembled WGS sequence"/>
</dbReference>
<feature type="compositionally biased region" description="Gly residues" evidence="1">
    <location>
        <begin position="427"/>
        <end position="440"/>
    </location>
</feature>
<feature type="compositionally biased region" description="Polar residues" evidence="1">
    <location>
        <begin position="448"/>
        <end position="463"/>
    </location>
</feature>
<feature type="region of interest" description="Disordered" evidence="1">
    <location>
        <begin position="216"/>
        <end position="463"/>
    </location>
</feature>
<protein>
    <submittedName>
        <fullName evidence="2">Uncharacterized protein</fullName>
    </submittedName>
</protein>
<reference evidence="2 3" key="1">
    <citation type="submission" date="2018-07" db="EMBL/GenBank/DDBJ databases">
        <title>Draft Genome Assemblies for Five Robust Yarrowia lipolytica Strains Exhibiting High Lipid Production and Pentose Sugar Utilization and Sugar Alcohol Secretion from Undetoxified Lignocellulosic Biomass Hydrolysates.</title>
        <authorList>
            <consortium name="DOE Joint Genome Institute"/>
            <person name="Walker C."/>
            <person name="Ryu S."/>
            <person name="Na H."/>
            <person name="Zane M."/>
            <person name="LaButti K."/>
            <person name="Lipzen A."/>
            <person name="Haridas S."/>
            <person name="Barry K."/>
            <person name="Grigoriev I.V."/>
            <person name="Quarterman J."/>
            <person name="Slininger P."/>
            <person name="Dien B."/>
            <person name="Trinh C.T."/>
        </authorList>
    </citation>
    <scope>NUCLEOTIDE SEQUENCE [LARGE SCALE GENOMIC DNA]</scope>
    <source>
        <strain evidence="2 3">YB392</strain>
    </source>
</reference>
<evidence type="ECO:0000313" key="2">
    <source>
        <dbReference type="EMBL" id="RDW25324.1"/>
    </source>
</evidence>
<gene>
    <name evidence="2" type="ORF">B0I71DRAFT_171172</name>
</gene>
<proteinExistence type="predicted"/>
<feature type="compositionally biased region" description="Polar residues" evidence="1">
    <location>
        <begin position="272"/>
        <end position="288"/>
    </location>
</feature>
<dbReference type="VEuPathDB" id="FungiDB:YALI0_E18722g"/>
<accession>A0A371C4T2</accession>
<sequence>MPIISSSSTSLDTHHTPNSKYSIVLTNKDALIRTNQVTLAPTRVGKNGPWRLAKTVHKDESFAPEKPSSQQPTTFPLFQLPLSSMKFSFVFIAAAAAVGAHAQAGELTTIQSIVPVTCTPAPAPNLATCVDTCTQVLTTFLTCNGLLDCLCPIIVQVGDLVTECLLCLPLLGDLLRFVTDDVVNVLLGCNVATTVPAPTECFSTTSVVVTVTNLPESSTASNDSSGSITSSDAVASSAPTSATADETQSSGSVTASDGSSSGSASNTVTDGSGASSDTATDGSGSASVPASATDSSGASATTTDGSGVSATDSATDGSGASGSATDGSGASVTGSATDGSGASGSATDGSGVSVTGSATDGSGASVTGSATDGSGASGSATDGATDGSGASGSATDGSGASVTGSATDGSGAATRTATDGSATTAGSGSGSDGSDSGSGSGLEDTDSGAGSDSNTNTDGAFANSTAPATVTEVTHVNSTVATVTITSCDDHKCHEIPATLVTTVTHGVTVTLTVPCETTTLSEHGSVVPKPKPEPATSSPAPKPTPETSAPKPVPETPKPAPEPAPKPTTAPAPKPVPESSSTITLAKTLTQTLTKPNNLTIPTTPVQAPSTTVAQANAGVQQHANVVVAAVLGAAALLM</sequence>
<evidence type="ECO:0000313" key="3">
    <source>
        <dbReference type="Proteomes" id="UP000256601"/>
    </source>
</evidence>
<dbReference type="AlphaFoldDB" id="A0A371C4T2"/>
<feature type="compositionally biased region" description="Low complexity" evidence="1">
    <location>
        <begin position="290"/>
        <end position="426"/>
    </location>
</feature>